<comment type="caution">
    <text evidence="1">The sequence shown here is derived from an EMBL/GenBank/DDBJ whole genome shotgun (WGS) entry which is preliminary data.</text>
</comment>
<proteinExistence type="predicted"/>
<dbReference type="RefSeq" id="WP_066591024.1">
    <property type="nucleotide sequence ID" value="NZ_CAJTBZ010000006.1"/>
</dbReference>
<accession>A0A227KR82</accession>
<dbReference type="GeneID" id="78363218"/>
<evidence type="ECO:0000313" key="1">
    <source>
        <dbReference type="EMBL" id="OXE51020.1"/>
    </source>
</evidence>
<gene>
    <name evidence="1" type="ORF">ADH67_01610</name>
</gene>
<sequence>MIGGEDCALYNQTEEQKNGEISCYAPDGRFTEVRHQMTLREIQAWALKQQVEIERQKLQQMHEIANKARQTSCVRVGHLHKSSSH</sequence>
<protein>
    <submittedName>
        <fullName evidence="1">Uncharacterized protein</fullName>
    </submittedName>
</protein>
<keyword evidence="2" id="KW-1185">Reference proteome</keyword>
<dbReference type="EMBL" id="NHMP01000001">
    <property type="protein sequence ID" value="OXE51020.1"/>
    <property type="molecule type" value="Genomic_DNA"/>
</dbReference>
<reference evidence="2" key="1">
    <citation type="submission" date="2017-05" db="EMBL/GenBank/DDBJ databases">
        <title>Improved OligoMM genomes.</title>
        <authorList>
            <person name="Garzetti D."/>
        </authorList>
    </citation>
    <scope>NUCLEOTIDE SEQUENCE [LARGE SCALE GENOMIC DNA]</scope>
    <source>
        <strain evidence="2">YL45</strain>
    </source>
</reference>
<dbReference type="Proteomes" id="UP000214610">
    <property type="component" value="Unassembled WGS sequence"/>
</dbReference>
<organism evidence="1 2">
    <name type="scientific">Turicimonas muris</name>
    <dbReference type="NCBI Taxonomy" id="1796652"/>
    <lineage>
        <taxon>Bacteria</taxon>
        <taxon>Pseudomonadati</taxon>
        <taxon>Pseudomonadota</taxon>
        <taxon>Betaproteobacteria</taxon>
        <taxon>Burkholderiales</taxon>
        <taxon>Sutterellaceae</taxon>
        <taxon>Turicimonas</taxon>
    </lineage>
</organism>
<name>A0A227KR82_9BURK</name>
<dbReference type="AlphaFoldDB" id="A0A227KR82"/>
<evidence type="ECO:0000313" key="2">
    <source>
        <dbReference type="Proteomes" id="UP000214610"/>
    </source>
</evidence>